<dbReference type="CDD" id="cd16914">
    <property type="entry name" value="EcfT"/>
    <property type="match status" value="1"/>
</dbReference>
<keyword evidence="3 6" id="KW-0812">Transmembrane</keyword>
<evidence type="ECO:0000256" key="2">
    <source>
        <dbReference type="ARBA" id="ARBA00022475"/>
    </source>
</evidence>
<dbReference type="InterPro" id="IPR003339">
    <property type="entry name" value="ABC/ECF_trnsptr_transmembrane"/>
</dbReference>
<keyword evidence="2" id="KW-1003">Cell membrane</keyword>
<gene>
    <name evidence="7" type="ORF">GCM10022378_07000</name>
</gene>
<dbReference type="PANTHER" id="PTHR34857:SF2">
    <property type="entry name" value="SLL0384 PROTEIN"/>
    <property type="match status" value="1"/>
</dbReference>
<sequence length="263" mass="29774">MFESIKRYSTFIDGTNPLTKIAVAICLFGTVVLIHDPNHLFHLSLWMLLLFLVMSGIELKYQALLIAVTILTGLISSAYMVLYGEGDTTLFEFGLVHITEESVVRGLHITMRGLTLSFFGSLIIFTTRLTDVFYSMMQQGKVKPQYAYSFMASIRMMPVIVEEFITLRRARKVRRSLISRKYIGGLRGFTSTVVILLSQSIRRAHRLSVAMESKGFDDGVRTYYRQTRFSGYDVCFIALIAVGVIASYYSGQWITPFGTSDAR</sequence>
<comment type="caution">
    <text evidence="7">The sequence shown here is derived from an EMBL/GenBank/DDBJ whole genome shotgun (WGS) entry which is preliminary data.</text>
</comment>
<dbReference type="PANTHER" id="PTHR34857">
    <property type="entry name" value="SLL0384 PROTEIN"/>
    <property type="match status" value="1"/>
</dbReference>
<comment type="subcellular location">
    <subcellularLocation>
        <location evidence="1">Membrane</location>
        <topology evidence="1">Multi-pass membrane protein</topology>
    </subcellularLocation>
</comment>
<feature type="transmembrane region" description="Helical" evidence="6">
    <location>
        <begin position="40"/>
        <end position="57"/>
    </location>
</feature>
<feature type="transmembrane region" description="Helical" evidence="6">
    <location>
        <begin position="12"/>
        <end position="34"/>
    </location>
</feature>
<evidence type="ECO:0000256" key="4">
    <source>
        <dbReference type="ARBA" id="ARBA00022989"/>
    </source>
</evidence>
<evidence type="ECO:0000256" key="3">
    <source>
        <dbReference type="ARBA" id="ARBA00022692"/>
    </source>
</evidence>
<protein>
    <submittedName>
        <fullName evidence="7">Energy-coupling factor transporter transmembrane component T</fullName>
    </submittedName>
</protein>
<evidence type="ECO:0000256" key="5">
    <source>
        <dbReference type="ARBA" id="ARBA00023136"/>
    </source>
</evidence>
<name>A0ABP7EN13_9STAP</name>
<reference evidence="8" key="1">
    <citation type="journal article" date="2019" name="Int. J. Syst. Evol. Microbiol.">
        <title>The Global Catalogue of Microorganisms (GCM) 10K type strain sequencing project: providing services to taxonomists for standard genome sequencing and annotation.</title>
        <authorList>
            <consortium name="The Broad Institute Genomics Platform"/>
            <consortium name="The Broad Institute Genome Sequencing Center for Infectious Disease"/>
            <person name="Wu L."/>
            <person name="Ma J."/>
        </authorList>
    </citation>
    <scope>NUCLEOTIDE SEQUENCE [LARGE SCALE GENOMIC DNA]</scope>
    <source>
        <strain evidence="8">JCM 16981</strain>
    </source>
</reference>
<evidence type="ECO:0000256" key="6">
    <source>
        <dbReference type="SAM" id="Phobius"/>
    </source>
</evidence>
<dbReference type="EMBL" id="BAABCK010000013">
    <property type="protein sequence ID" value="GAA3719418.1"/>
    <property type="molecule type" value="Genomic_DNA"/>
</dbReference>
<evidence type="ECO:0000313" key="7">
    <source>
        <dbReference type="EMBL" id="GAA3719418.1"/>
    </source>
</evidence>
<proteinExistence type="predicted"/>
<organism evidence="7 8">
    <name type="scientific">Salinicoccus jeotgali</name>
    <dbReference type="NCBI Taxonomy" id="381634"/>
    <lineage>
        <taxon>Bacteria</taxon>
        <taxon>Bacillati</taxon>
        <taxon>Bacillota</taxon>
        <taxon>Bacilli</taxon>
        <taxon>Bacillales</taxon>
        <taxon>Staphylococcaceae</taxon>
        <taxon>Salinicoccus</taxon>
    </lineage>
</organism>
<accession>A0ABP7EN13</accession>
<feature type="transmembrane region" description="Helical" evidence="6">
    <location>
        <begin position="103"/>
        <end position="125"/>
    </location>
</feature>
<dbReference type="RefSeq" id="WP_344701460.1">
    <property type="nucleotide sequence ID" value="NZ_BAABCK010000013.1"/>
</dbReference>
<dbReference type="Proteomes" id="UP001500920">
    <property type="component" value="Unassembled WGS sequence"/>
</dbReference>
<keyword evidence="8" id="KW-1185">Reference proteome</keyword>
<keyword evidence="4 6" id="KW-1133">Transmembrane helix</keyword>
<keyword evidence="5 6" id="KW-0472">Membrane</keyword>
<feature type="transmembrane region" description="Helical" evidence="6">
    <location>
        <begin position="64"/>
        <end position="83"/>
    </location>
</feature>
<evidence type="ECO:0000256" key="1">
    <source>
        <dbReference type="ARBA" id="ARBA00004141"/>
    </source>
</evidence>
<evidence type="ECO:0000313" key="8">
    <source>
        <dbReference type="Proteomes" id="UP001500920"/>
    </source>
</evidence>
<dbReference type="InterPro" id="IPR051611">
    <property type="entry name" value="ECF_transporter_component"/>
</dbReference>
<dbReference type="Pfam" id="PF02361">
    <property type="entry name" value="CbiQ"/>
    <property type="match status" value="1"/>
</dbReference>
<feature type="transmembrane region" description="Helical" evidence="6">
    <location>
        <begin position="231"/>
        <end position="249"/>
    </location>
</feature>